<dbReference type="Pfam" id="PF01042">
    <property type="entry name" value="Ribonuc_L-PSP"/>
    <property type="match status" value="1"/>
</dbReference>
<dbReference type="Proteomes" id="UP000198942">
    <property type="component" value="Unassembled WGS sequence"/>
</dbReference>
<sequence length="125" mass="13333">MKTIINTNNAPAPIGPYSQATLAGGFLFVSGQIPIDPLSGELISSDIKAEATQVMENIKAILTEAGLGFDNIVKTSIFLTDLQNFVQVNEVYGTYFTADFPARETIQVSALPKGVNVEISVIAVK</sequence>
<evidence type="ECO:0000313" key="2">
    <source>
        <dbReference type="EMBL" id="SEO66473.1"/>
    </source>
</evidence>
<dbReference type="FunFam" id="3.30.1330.40:FF:000001">
    <property type="entry name" value="L-PSP family endoribonuclease"/>
    <property type="match status" value="1"/>
</dbReference>
<dbReference type="InterPro" id="IPR035959">
    <property type="entry name" value="RutC-like_sf"/>
</dbReference>
<reference evidence="3" key="1">
    <citation type="submission" date="2016-10" db="EMBL/GenBank/DDBJ databases">
        <authorList>
            <person name="Varghese N."/>
            <person name="Submissions S."/>
        </authorList>
    </citation>
    <scope>NUCLEOTIDE SEQUENCE [LARGE SCALE GENOMIC DNA]</scope>
    <source>
        <strain evidence="3">Gh-48</strain>
    </source>
</reference>
<dbReference type="PANTHER" id="PTHR11803">
    <property type="entry name" value="2-IMINOBUTANOATE/2-IMINOPROPANOATE DEAMINASE RIDA"/>
    <property type="match status" value="1"/>
</dbReference>
<protein>
    <submittedName>
        <fullName evidence="2">2-iminobutanoate/2-iminopropanoate deaminase</fullName>
    </submittedName>
</protein>
<evidence type="ECO:0000256" key="1">
    <source>
        <dbReference type="ARBA" id="ARBA00010552"/>
    </source>
</evidence>
<dbReference type="InterPro" id="IPR006175">
    <property type="entry name" value="YjgF/YER057c/UK114"/>
</dbReference>
<dbReference type="SUPFAM" id="SSF55298">
    <property type="entry name" value="YjgF-like"/>
    <property type="match status" value="1"/>
</dbReference>
<dbReference type="CDD" id="cd00448">
    <property type="entry name" value="YjgF_YER057c_UK114_family"/>
    <property type="match status" value="1"/>
</dbReference>
<dbReference type="EMBL" id="FOCL01000010">
    <property type="protein sequence ID" value="SEO66473.1"/>
    <property type="molecule type" value="Genomic_DNA"/>
</dbReference>
<dbReference type="GO" id="GO:0019239">
    <property type="term" value="F:deaminase activity"/>
    <property type="evidence" value="ECO:0007669"/>
    <property type="project" value="TreeGrafter"/>
</dbReference>
<dbReference type="RefSeq" id="WP_091217590.1">
    <property type="nucleotide sequence ID" value="NZ_FOCL01000010.1"/>
</dbReference>
<dbReference type="GO" id="GO:0005829">
    <property type="term" value="C:cytosol"/>
    <property type="evidence" value="ECO:0007669"/>
    <property type="project" value="TreeGrafter"/>
</dbReference>
<dbReference type="GeneID" id="91138873"/>
<accession>A0A1H8RKH1</accession>
<dbReference type="AlphaFoldDB" id="A0A1H8RKH1"/>
<dbReference type="InterPro" id="IPR006056">
    <property type="entry name" value="RidA"/>
</dbReference>
<evidence type="ECO:0000313" key="3">
    <source>
        <dbReference type="Proteomes" id="UP000198942"/>
    </source>
</evidence>
<proteinExistence type="inferred from homology"/>
<dbReference type="PANTHER" id="PTHR11803:SF39">
    <property type="entry name" value="2-IMINOBUTANOATE_2-IMINOPROPANOATE DEAMINASE"/>
    <property type="match status" value="1"/>
</dbReference>
<dbReference type="Gene3D" id="3.30.1330.40">
    <property type="entry name" value="RutC-like"/>
    <property type="match status" value="1"/>
</dbReference>
<dbReference type="STRING" id="551995.SAMN05192574_110182"/>
<dbReference type="NCBIfam" id="TIGR00004">
    <property type="entry name" value="Rid family detoxifying hydrolase"/>
    <property type="match status" value="1"/>
</dbReference>
<organism evidence="2 3">
    <name type="scientific">Mucilaginibacter gossypiicola</name>
    <dbReference type="NCBI Taxonomy" id="551995"/>
    <lineage>
        <taxon>Bacteria</taxon>
        <taxon>Pseudomonadati</taxon>
        <taxon>Bacteroidota</taxon>
        <taxon>Sphingobacteriia</taxon>
        <taxon>Sphingobacteriales</taxon>
        <taxon>Sphingobacteriaceae</taxon>
        <taxon>Mucilaginibacter</taxon>
    </lineage>
</organism>
<dbReference type="OrthoDB" id="9803101at2"/>
<keyword evidence="3" id="KW-1185">Reference proteome</keyword>
<gene>
    <name evidence="2" type="ORF">SAMN05192574_110182</name>
</gene>
<name>A0A1H8RKH1_9SPHI</name>
<comment type="similarity">
    <text evidence="1">Belongs to the RutC family.</text>
</comment>